<proteinExistence type="predicted"/>
<dbReference type="AlphaFoldDB" id="A0A9N8UZ02"/>
<sequence>MSNEKEFEQINDNDIVIPKKPHYPPTIKPQDLLPKNSNSGKLVRMPNAFIVYRIVVCQCLRSQNICITMPDASSLASEFWAHEPIYVKATYKKIASEAKLLYDKQLSSNDNNNKEELKEMNFKESKKSKKSSSVVVEPKNENMEFTTATTAITAENLNSELISFSSQNIYHPQQIQEFNFHNYVYNNYNNYNDYNNNYNYNDYNDYNKYNNYNNNDYDNYYVCDNQIYSNVYIL</sequence>
<keyword evidence="2" id="KW-1185">Reference proteome</keyword>
<dbReference type="OrthoDB" id="6247875at2759"/>
<gene>
    <name evidence="1" type="ORF">DEBURN_LOCUS518</name>
</gene>
<dbReference type="EMBL" id="CAJVPK010000017">
    <property type="protein sequence ID" value="CAG8433623.1"/>
    <property type="molecule type" value="Genomic_DNA"/>
</dbReference>
<dbReference type="InterPro" id="IPR036910">
    <property type="entry name" value="HMG_box_dom_sf"/>
</dbReference>
<name>A0A9N8UZ02_9GLOM</name>
<dbReference type="SUPFAM" id="SSF47095">
    <property type="entry name" value="HMG-box"/>
    <property type="match status" value="1"/>
</dbReference>
<organism evidence="1 2">
    <name type="scientific">Diversispora eburnea</name>
    <dbReference type="NCBI Taxonomy" id="1213867"/>
    <lineage>
        <taxon>Eukaryota</taxon>
        <taxon>Fungi</taxon>
        <taxon>Fungi incertae sedis</taxon>
        <taxon>Mucoromycota</taxon>
        <taxon>Glomeromycotina</taxon>
        <taxon>Glomeromycetes</taxon>
        <taxon>Diversisporales</taxon>
        <taxon>Diversisporaceae</taxon>
        <taxon>Diversispora</taxon>
    </lineage>
</organism>
<dbReference type="Proteomes" id="UP000789706">
    <property type="component" value="Unassembled WGS sequence"/>
</dbReference>
<protein>
    <submittedName>
        <fullName evidence="1">10919_t:CDS:1</fullName>
    </submittedName>
</protein>
<reference evidence="1" key="1">
    <citation type="submission" date="2021-06" db="EMBL/GenBank/DDBJ databases">
        <authorList>
            <person name="Kallberg Y."/>
            <person name="Tangrot J."/>
            <person name="Rosling A."/>
        </authorList>
    </citation>
    <scope>NUCLEOTIDE SEQUENCE</scope>
    <source>
        <strain evidence="1">AZ414A</strain>
    </source>
</reference>
<dbReference type="Gene3D" id="1.10.30.10">
    <property type="entry name" value="High mobility group box domain"/>
    <property type="match status" value="1"/>
</dbReference>
<comment type="caution">
    <text evidence="1">The sequence shown here is derived from an EMBL/GenBank/DDBJ whole genome shotgun (WGS) entry which is preliminary data.</text>
</comment>
<accession>A0A9N8UZ02</accession>
<evidence type="ECO:0000313" key="2">
    <source>
        <dbReference type="Proteomes" id="UP000789706"/>
    </source>
</evidence>
<evidence type="ECO:0000313" key="1">
    <source>
        <dbReference type="EMBL" id="CAG8433623.1"/>
    </source>
</evidence>